<evidence type="ECO:0000256" key="5">
    <source>
        <dbReference type="ARBA" id="ARBA00023242"/>
    </source>
</evidence>
<reference evidence="8" key="1">
    <citation type="submission" date="2019-09" db="EMBL/GenBank/DDBJ databases">
        <title>Draft genome information of white flower Hibiscus syriacus.</title>
        <authorList>
            <person name="Kim Y.-M."/>
        </authorList>
    </citation>
    <scope>NUCLEOTIDE SEQUENCE [LARGE SCALE GENOMIC DNA]</scope>
    <source>
        <strain evidence="8">YM2019G1</strain>
    </source>
</reference>
<organism evidence="8 9">
    <name type="scientific">Hibiscus syriacus</name>
    <name type="common">Rose of Sharon</name>
    <dbReference type="NCBI Taxonomy" id="106335"/>
    <lineage>
        <taxon>Eukaryota</taxon>
        <taxon>Viridiplantae</taxon>
        <taxon>Streptophyta</taxon>
        <taxon>Embryophyta</taxon>
        <taxon>Tracheophyta</taxon>
        <taxon>Spermatophyta</taxon>
        <taxon>Magnoliopsida</taxon>
        <taxon>eudicotyledons</taxon>
        <taxon>Gunneridae</taxon>
        <taxon>Pentapetalae</taxon>
        <taxon>rosids</taxon>
        <taxon>malvids</taxon>
        <taxon>Malvales</taxon>
        <taxon>Malvaceae</taxon>
        <taxon>Malvoideae</taxon>
        <taxon>Hibiscus</taxon>
    </lineage>
</organism>
<dbReference type="PRINTS" id="PR00367">
    <property type="entry name" value="ETHRSPELEMNT"/>
</dbReference>
<keyword evidence="3" id="KW-0238">DNA-binding</keyword>
<name>A0A6A2XAK6_HIBSY</name>
<dbReference type="GO" id="GO:0009873">
    <property type="term" value="P:ethylene-activated signaling pathway"/>
    <property type="evidence" value="ECO:0007669"/>
    <property type="project" value="InterPro"/>
</dbReference>
<comment type="similarity">
    <text evidence="6">Belongs to the AP2/ERF transcription factor family. ERF subfamily.</text>
</comment>
<dbReference type="InterPro" id="IPR001471">
    <property type="entry name" value="AP2/ERF_dom"/>
</dbReference>
<evidence type="ECO:0000313" key="9">
    <source>
        <dbReference type="Proteomes" id="UP000436088"/>
    </source>
</evidence>
<dbReference type="InterPro" id="IPR036955">
    <property type="entry name" value="AP2/ERF_dom_sf"/>
</dbReference>
<dbReference type="CDD" id="cd00018">
    <property type="entry name" value="AP2"/>
    <property type="match status" value="1"/>
</dbReference>
<dbReference type="PANTHER" id="PTHR31190:SF142">
    <property type="entry name" value="ETHYLENE-RESPONSIVE TRANSCRIPTION FACTOR RAP2-3"/>
    <property type="match status" value="1"/>
</dbReference>
<keyword evidence="5" id="KW-0539">Nucleus</keyword>
<dbReference type="GO" id="GO:0003700">
    <property type="term" value="F:DNA-binding transcription factor activity"/>
    <property type="evidence" value="ECO:0007669"/>
    <property type="project" value="InterPro"/>
</dbReference>
<comment type="caution">
    <text evidence="8">The sequence shown here is derived from an EMBL/GenBank/DDBJ whole genome shotgun (WGS) entry which is preliminary data.</text>
</comment>
<dbReference type="GO" id="GO:0005634">
    <property type="term" value="C:nucleus"/>
    <property type="evidence" value="ECO:0007669"/>
    <property type="project" value="UniProtKB-SubCell"/>
</dbReference>
<feature type="domain" description="AP2/ERF" evidence="7">
    <location>
        <begin position="120"/>
        <end position="177"/>
    </location>
</feature>
<evidence type="ECO:0000256" key="1">
    <source>
        <dbReference type="ARBA" id="ARBA00004123"/>
    </source>
</evidence>
<evidence type="ECO:0000259" key="7">
    <source>
        <dbReference type="PROSITE" id="PS51032"/>
    </source>
</evidence>
<dbReference type="Pfam" id="PF00847">
    <property type="entry name" value="AP2"/>
    <property type="match status" value="1"/>
</dbReference>
<dbReference type="FunFam" id="3.30.730.10:FF:000001">
    <property type="entry name" value="Ethylene-responsive transcription factor 2"/>
    <property type="match status" value="1"/>
</dbReference>
<comment type="subcellular location">
    <subcellularLocation>
        <location evidence="1">Nucleus</location>
    </subcellularLocation>
</comment>
<dbReference type="OrthoDB" id="668733at2759"/>
<dbReference type="InterPro" id="IPR016177">
    <property type="entry name" value="DNA-bd_dom_sf"/>
</dbReference>
<proteinExistence type="inferred from homology"/>
<dbReference type="SMART" id="SM00380">
    <property type="entry name" value="AP2"/>
    <property type="match status" value="1"/>
</dbReference>
<dbReference type="AlphaFoldDB" id="A0A6A2XAK6"/>
<dbReference type="GO" id="GO:0003677">
    <property type="term" value="F:DNA binding"/>
    <property type="evidence" value="ECO:0007669"/>
    <property type="project" value="UniProtKB-KW"/>
</dbReference>
<evidence type="ECO:0000256" key="2">
    <source>
        <dbReference type="ARBA" id="ARBA00023015"/>
    </source>
</evidence>
<evidence type="ECO:0000313" key="8">
    <source>
        <dbReference type="EMBL" id="KAE8655369.1"/>
    </source>
</evidence>
<evidence type="ECO:0000256" key="3">
    <source>
        <dbReference type="ARBA" id="ARBA00023125"/>
    </source>
</evidence>
<dbReference type="Proteomes" id="UP000436088">
    <property type="component" value="Unassembled WGS sequence"/>
</dbReference>
<keyword evidence="9" id="KW-1185">Reference proteome</keyword>
<keyword evidence="4" id="KW-0804">Transcription</keyword>
<dbReference type="Gene3D" id="3.30.730.10">
    <property type="entry name" value="AP2/ERF domain"/>
    <property type="match status" value="1"/>
</dbReference>
<accession>A0A6A2XAK6</accession>
<dbReference type="EMBL" id="VEPZ02001781">
    <property type="protein sequence ID" value="KAE8655369.1"/>
    <property type="molecule type" value="Genomic_DNA"/>
</dbReference>
<protein>
    <submittedName>
        <fullName evidence="8">ERF073 protein</fullName>
    </submittedName>
</protein>
<dbReference type="PROSITE" id="PS51032">
    <property type="entry name" value="AP2_ERF"/>
    <property type="match status" value="1"/>
</dbReference>
<sequence>MCGGAIISDFIAPTWSRRLTADFLWPDLEKREPKKGSAKRYSKPVFHFADDFEADFQDFKDEESDVDNYDVDDVLVDIKPFAFSDTKKASSTVSHGPNPVKSVQFKGQAVKFAKRKRKNQYRGIRQRPWGKWAAEIRDPRKGVRVWLGTFNTAEEAARAYDAEATRIRGKKAKVNFPDEISRGSPKSAIKTIDEKPLLMSDLSPVEPNINQNFNCLNKPEQNYYDIMDFLEEKATVDPFAYVDPVPAAVDVGSKPFAQSDNSPLYFNSEDGSNSFDSSDFVWGEHGAKTPQILSVLEASIEGDEFVEDANPQKKLKPSFDNVMPTEENFGKSLSDDLLALDDQMAFIGGSSDASIDAFLNGNATQDGANPMDLWSFDDLPYMTADLF</sequence>
<evidence type="ECO:0000256" key="4">
    <source>
        <dbReference type="ARBA" id="ARBA00023163"/>
    </source>
</evidence>
<evidence type="ECO:0000256" key="6">
    <source>
        <dbReference type="ARBA" id="ARBA00024343"/>
    </source>
</evidence>
<gene>
    <name evidence="8" type="ORF">F3Y22_tig00117032pilonHSYRG00231</name>
</gene>
<keyword evidence="2" id="KW-0805">Transcription regulation</keyword>
<dbReference type="SUPFAM" id="SSF54171">
    <property type="entry name" value="DNA-binding domain"/>
    <property type="match status" value="1"/>
</dbReference>
<dbReference type="PANTHER" id="PTHR31190">
    <property type="entry name" value="DNA-BINDING DOMAIN"/>
    <property type="match status" value="1"/>
</dbReference>
<dbReference type="InterPro" id="IPR044808">
    <property type="entry name" value="ERF_plant"/>
</dbReference>